<sequence>MPIPQQFTIAVSDAELADLHERLDRFRPLPDSPRRPPAGMTADYLGELVDTWRHWDWRAREQWLNRHPQFLAGIDDTTVHFVHLTSPRPDAPALLVMHGWPHTFALQLEFADLLPDFHVVVASLPGFAFSTPYARGPITEKRLAATMHALMTDVLGYRRYLTYGEDVSANVNDLIAGTYPDAVAGIIATHAHFPAQAERPLLTAPDEVAFFERLNGWGGANGAYGHVQATRPDTLAAGLNDSPAGLVAWLAEKLAEWSDTPEGDPRAVERRISRDRILTEAMIYWTTQSIGTSFRPYYEGADQPDVMPTVEVPASVHIQRHEWDYPESLARRFYLDLRTFERLDEGGHFAVAEVPAAMADRVRAFARELDLL</sequence>
<evidence type="ECO:0000256" key="3">
    <source>
        <dbReference type="ARBA" id="ARBA00022801"/>
    </source>
</evidence>
<dbReference type="Gene3D" id="3.40.50.1820">
    <property type="entry name" value="alpha/beta hydrolase"/>
    <property type="match status" value="1"/>
</dbReference>
<dbReference type="OrthoDB" id="27092at2"/>
<dbReference type="SUPFAM" id="SSF53474">
    <property type="entry name" value="alpha/beta-Hydrolases"/>
    <property type="match status" value="1"/>
</dbReference>
<dbReference type="AlphaFoldDB" id="A0A543F2U2"/>
<keyword evidence="3 6" id="KW-0378">Hydrolase</keyword>
<comment type="caution">
    <text evidence="6">The sequence shown here is derived from an EMBL/GenBank/DDBJ whole genome shotgun (WGS) entry which is preliminary data.</text>
</comment>
<dbReference type="GO" id="GO:0004301">
    <property type="term" value="F:epoxide hydrolase activity"/>
    <property type="evidence" value="ECO:0007669"/>
    <property type="project" value="TreeGrafter"/>
</dbReference>
<feature type="active site" description="Nucleophile" evidence="4">
    <location>
        <position position="166"/>
    </location>
</feature>
<dbReference type="EMBL" id="VFPE01000002">
    <property type="protein sequence ID" value="TQM28141.1"/>
    <property type="molecule type" value="Genomic_DNA"/>
</dbReference>
<evidence type="ECO:0000313" key="7">
    <source>
        <dbReference type="Proteomes" id="UP000320235"/>
    </source>
</evidence>
<dbReference type="PIRSF" id="PIRSF001112">
    <property type="entry name" value="Epoxide_hydrolase"/>
    <property type="match status" value="1"/>
</dbReference>
<proteinExistence type="inferred from homology"/>
<accession>A0A543F2U2</accession>
<dbReference type="Pfam" id="PF06441">
    <property type="entry name" value="EHN"/>
    <property type="match status" value="1"/>
</dbReference>
<name>A0A543F2U2_9MICO</name>
<dbReference type="Proteomes" id="UP000320235">
    <property type="component" value="Unassembled WGS sequence"/>
</dbReference>
<dbReference type="InterPro" id="IPR010497">
    <property type="entry name" value="Epoxide_hydro_N"/>
</dbReference>
<dbReference type="InterPro" id="IPR016292">
    <property type="entry name" value="Epoxide_hydrolase"/>
</dbReference>
<keyword evidence="7" id="KW-1185">Reference proteome</keyword>
<keyword evidence="2" id="KW-0058">Aromatic hydrocarbons catabolism</keyword>
<organism evidence="6 7">
    <name type="scientific">Microbacterium kyungheense</name>
    <dbReference type="NCBI Taxonomy" id="1263636"/>
    <lineage>
        <taxon>Bacteria</taxon>
        <taxon>Bacillati</taxon>
        <taxon>Actinomycetota</taxon>
        <taxon>Actinomycetes</taxon>
        <taxon>Micrococcales</taxon>
        <taxon>Microbacteriaceae</taxon>
        <taxon>Microbacterium</taxon>
    </lineage>
</organism>
<evidence type="ECO:0000259" key="5">
    <source>
        <dbReference type="Pfam" id="PF06441"/>
    </source>
</evidence>
<reference evidence="6 7" key="1">
    <citation type="submission" date="2019-06" db="EMBL/GenBank/DDBJ databases">
        <title>Sequencing the genomes of 1000 actinobacteria strains.</title>
        <authorList>
            <person name="Klenk H.-P."/>
        </authorList>
    </citation>
    <scope>NUCLEOTIDE SEQUENCE [LARGE SCALE GENOMIC DNA]</scope>
    <source>
        <strain evidence="6 7">DSM 105492</strain>
    </source>
</reference>
<feature type="domain" description="Epoxide hydrolase N-terminal" evidence="5">
    <location>
        <begin position="5"/>
        <end position="104"/>
    </location>
</feature>
<comment type="similarity">
    <text evidence="1">Belongs to the peptidase S33 family.</text>
</comment>
<dbReference type="PANTHER" id="PTHR21661">
    <property type="entry name" value="EPOXIDE HYDROLASE 1-RELATED"/>
    <property type="match status" value="1"/>
</dbReference>
<evidence type="ECO:0000256" key="2">
    <source>
        <dbReference type="ARBA" id="ARBA00022797"/>
    </source>
</evidence>
<feature type="active site" description="Proton donor" evidence="4">
    <location>
        <position position="297"/>
    </location>
</feature>
<evidence type="ECO:0000256" key="1">
    <source>
        <dbReference type="ARBA" id="ARBA00010088"/>
    </source>
</evidence>
<protein>
    <submittedName>
        <fullName evidence="6">Epoxide hydrolase-like protein</fullName>
    </submittedName>
</protein>
<evidence type="ECO:0000256" key="4">
    <source>
        <dbReference type="PIRSR" id="PIRSR001112-1"/>
    </source>
</evidence>
<gene>
    <name evidence="6" type="ORF">FB391_2195</name>
</gene>
<feature type="active site" description="Proton acceptor" evidence="4">
    <location>
        <position position="348"/>
    </location>
</feature>
<dbReference type="PANTHER" id="PTHR21661:SF35">
    <property type="entry name" value="EPOXIDE HYDROLASE"/>
    <property type="match status" value="1"/>
</dbReference>
<evidence type="ECO:0000313" key="6">
    <source>
        <dbReference type="EMBL" id="TQM28141.1"/>
    </source>
</evidence>
<dbReference type="RefSeq" id="WP_141894392.1">
    <property type="nucleotide sequence ID" value="NZ_BAABLH010000005.1"/>
</dbReference>
<dbReference type="GO" id="GO:0097176">
    <property type="term" value="P:epoxide metabolic process"/>
    <property type="evidence" value="ECO:0007669"/>
    <property type="project" value="TreeGrafter"/>
</dbReference>
<dbReference type="InterPro" id="IPR029058">
    <property type="entry name" value="AB_hydrolase_fold"/>
</dbReference>